<dbReference type="Proteomes" id="UP000286268">
    <property type="component" value="Chromosome"/>
</dbReference>
<dbReference type="GO" id="GO:0035438">
    <property type="term" value="F:cyclic-di-GMP binding"/>
    <property type="evidence" value="ECO:0007669"/>
    <property type="project" value="InterPro"/>
</dbReference>
<name>A0A410DR44_9CLOT</name>
<dbReference type="OrthoDB" id="3493at2"/>
<evidence type="ECO:0000313" key="3">
    <source>
        <dbReference type="EMBL" id="QAA31693.1"/>
    </source>
</evidence>
<organism evidence="3 4">
    <name type="scientific">Clostridium manihotivorum</name>
    <dbReference type="NCBI Taxonomy" id="2320868"/>
    <lineage>
        <taxon>Bacteria</taxon>
        <taxon>Bacillati</taxon>
        <taxon>Bacillota</taxon>
        <taxon>Clostridia</taxon>
        <taxon>Eubacteriales</taxon>
        <taxon>Clostridiaceae</taxon>
        <taxon>Clostridium</taxon>
    </lineage>
</organism>
<feature type="domain" description="PilZ" evidence="1">
    <location>
        <begin position="95"/>
        <end position="202"/>
    </location>
</feature>
<dbReference type="InterPro" id="IPR009926">
    <property type="entry name" value="T3SS_YcgR_PilZN"/>
</dbReference>
<evidence type="ECO:0000313" key="4">
    <source>
        <dbReference type="Proteomes" id="UP000286268"/>
    </source>
</evidence>
<dbReference type="InterPro" id="IPR009875">
    <property type="entry name" value="PilZ_domain"/>
</dbReference>
<dbReference type="AlphaFoldDB" id="A0A410DR44"/>
<dbReference type="KEGG" id="cmah:C1I91_08555"/>
<protein>
    <submittedName>
        <fullName evidence="3">Pilus assembly protein PilZ</fullName>
    </submittedName>
</protein>
<proteinExistence type="predicted"/>
<accession>A0A410DR44</accession>
<dbReference type="Pfam" id="PF07238">
    <property type="entry name" value="PilZ"/>
    <property type="match status" value="1"/>
</dbReference>
<keyword evidence="4" id="KW-1185">Reference proteome</keyword>
<dbReference type="EMBL" id="CP025746">
    <property type="protein sequence ID" value="QAA31693.1"/>
    <property type="molecule type" value="Genomic_DNA"/>
</dbReference>
<gene>
    <name evidence="3" type="ORF">C1I91_08555</name>
</gene>
<dbReference type="Gene3D" id="2.40.10.220">
    <property type="entry name" value="predicted glycosyltransferase like domains"/>
    <property type="match status" value="1"/>
</dbReference>
<dbReference type="Pfam" id="PF12945">
    <property type="entry name" value="PilZNR"/>
    <property type="match status" value="1"/>
</dbReference>
<dbReference type="SUPFAM" id="SSF141371">
    <property type="entry name" value="PilZ domain-like"/>
    <property type="match status" value="1"/>
</dbReference>
<feature type="domain" description="Type III secretion system flagellar brake protein YcgR PilZN" evidence="2">
    <location>
        <begin position="9"/>
        <end position="88"/>
    </location>
</feature>
<sequence>MGDLALEVNNRLDVLYEEKIYKCQVQDLEENFFNVNIPVSEGEYLTVPRGIDLEFMSFCDDGDVYKFKSTIISRSQENNISMYVMANPFEIQKIQRRDYVRVKVAQIINYITGDYSLEDIDELRLNNAILLDLSGGGMRVKVKEQITKGDKIISQLKYGTQELFVKGTVVRVEATEDKKWIYGVVFDEIDERTRDRIIRMVFDIMRKQRELL</sequence>
<dbReference type="RefSeq" id="WP_128212505.1">
    <property type="nucleotide sequence ID" value="NZ_CP025746.1"/>
</dbReference>
<reference evidence="3 4" key="1">
    <citation type="submission" date="2018-01" db="EMBL/GenBank/DDBJ databases">
        <title>Genome Sequencing and Assembly of Anaerobacter polyendosporus strain CT4.</title>
        <authorList>
            <person name="Tachaapaikoon C."/>
            <person name="Sutheeworapong S."/>
            <person name="Jenjaroenpun P."/>
            <person name="Wongsurawat T."/>
            <person name="Nookeaw I."/>
            <person name="Cheawchanlertfa P."/>
            <person name="Kosugi A."/>
            <person name="Cheevadhanarak S."/>
            <person name="Ratanakhanokchai K."/>
        </authorList>
    </citation>
    <scope>NUCLEOTIDE SEQUENCE [LARGE SCALE GENOMIC DNA]</scope>
    <source>
        <strain evidence="3 4">CT4</strain>
    </source>
</reference>
<evidence type="ECO:0000259" key="1">
    <source>
        <dbReference type="Pfam" id="PF07238"/>
    </source>
</evidence>
<evidence type="ECO:0000259" key="2">
    <source>
        <dbReference type="Pfam" id="PF12945"/>
    </source>
</evidence>